<keyword evidence="8" id="KW-1185">Reference proteome</keyword>
<dbReference type="InterPro" id="IPR006026">
    <property type="entry name" value="Peptidase_Metallo"/>
</dbReference>
<evidence type="ECO:0000313" key="8">
    <source>
        <dbReference type="Proteomes" id="UP000215433"/>
    </source>
</evidence>
<evidence type="ECO:0000313" key="7">
    <source>
        <dbReference type="EMBL" id="OXN00214.1"/>
    </source>
</evidence>
<accession>A0A229VX52</accession>
<keyword evidence="1" id="KW-0645">Protease</keyword>
<keyword evidence="4" id="KW-0862">Zinc</keyword>
<dbReference type="OrthoDB" id="3229998at2"/>
<dbReference type="Proteomes" id="UP000215433">
    <property type="component" value="Unassembled WGS sequence"/>
</dbReference>
<reference evidence="7 8" key="1">
    <citation type="submission" date="2017-05" db="EMBL/GenBank/DDBJ databases">
        <title>Bifidobacterium vansinderenii sp. nov.</title>
        <authorList>
            <person name="Lugli G.A."/>
            <person name="Duranti S."/>
            <person name="Mangifesta M."/>
        </authorList>
    </citation>
    <scope>NUCLEOTIDE SEQUENCE [LARGE SCALE GENOMIC DNA]</scope>
    <source>
        <strain evidence="7 8">Tam10B</strain>
    </source>
</reference>
<dbReference type="Gene3D" id="3.40.390.10">
    <property type="entry name" value="Collagenase (Catalytic Domain)"/>
    <property type="match status" value="1"/>
</dbReference>
<protein>
    <recommendedName>
        <fullName evidence="6">Peptidase metallopeptidase domain-containing protein</fullName>
    </recommendedName>
</protein>
<feature type="compositionally biased region" description="Low complexity" evidence="5">
    <location>
        <begin position="111"/>
        <end position="136"/>
    </location>
</feature>
<feature type="domain" description="Peptidase metallopeptidase" evidence="6">
    <location>
        <begin position="175"/>
        <end position="351"/>
    </location>
</feature>
<dbReference type="Pfam" id="PF00413">
    <property type="entry name" value="Peptidase_M10"/>
    <property type="match status" value="1"/>
</dbReference>
<dbReference type="InterPro" id="IPR001818">
    <property type="entry name" value="Pept_M10_metallopeptidase"/>
</dbReference>
<feature type="compositionally biased region" description="Low complexity" evidence="5">
    <location>
        <begin position="143"/>
        <end position="156"/>
    </location>
</feature>
<name>A0A229VX52_9BIFI</name>
<organism evidence="7 8">
    <name type="scientific">Bifidobacterium vansinderenii</name>
    <dbReference type="NCBI Taxonomy" id="1984871"/>
    <lineage>
        <taxon>Bacteria</taxon>
        <taxon>Bacillati</taxon>
        <taxon>Actinomycetota</taxon>
        <taxon>Actinomycetes</taxon>
        <taxon>Bifidobacteriales</taxon>
        <taxon>Bifidobacteriaceae</taxon>
        <taxon>Bifidobacterium</taxon>
    </lineage>
</organism>
<dbReference type="InterPro" id="IPR024079">
    <property type="entry name" value="MetalloPept_cat_dom_sf"/>
</dbReference>
<evidence type="ECO:0000256" key="5">
    <source>
        <dbReference type="SAM" id="MobiDB-lite"/>
    </source>
</evidence>
<dbReference type="PRINTS" id="PR00138">
    <property type="entry name" value="MATRIXIN"/>
</dbReference>
<dbReference type="EMBL" id="NEWD01000020">
    <property type="protein sequence ID" value="OXN00214.1"/>
    <property type="molecule type" value="Genomic_DNA"/>
</dbReference>
<evidence type="ECO:0000256" key="1">
    <source>
        <dbReference type="ARBA" id="ARBA00022670"/>
    </source>
</evidence>
<gene>
    <name evidence="7" type="ORF">Tam10B_1561</name>
</gene>
<evidence type="ECO:0000256" key="2">
    <source>
        <dbReference type="ARBA" id="ARBA00022723"/>
    </source>
</evidence>
<comment type="caution">
    <text evidence="7">The sequence shown here is derived from an EMBL/GenBank/DDBJ whole genome shotgun (WGS) entry which is preliminary data.</text>
</comment>
<evidence type="ECO:0000256" key="3">
    <source>
        <dbReference type="ARBA" id="ARBA00022801"/>
    </source>
</evidence>
<feature type="region of interest" description="Disordered" evidence="5">
    <location>
        <begin position="96"/>
        <end position="156"/>
    </location>
</feature>
<evidence type="ECO:0000259" key="6">
    <source>
        <dbReference type="SMART" id="SM00235"/>
    </source>
</evidence>
<keyword evidence="3" id="KW-0378">Hydrolase</keyword>
<dbReference type="GO" id="GO:0008270">
    <property type="term" value="F:zinc ion binding"/>
    <property type="evidence" value="ECO:0007669"/>
    <property type="project" value="InterPro"/>
</dbReference>
<dbReference type="GO" id="GO:0006508">
    <property type="term" value="P:proteolysis"/>
    <property type="evidence" value="ECO:0007669"/>
    <property type="project" value="UniProtKB-KW"/>
</dbReference>
<dbReference type="RefSeq" id="WP_158214166.1">
    <property type="nucleotide sequence ID" value="NZ_NEWD01000020.1"/>
</dbReference>
<dbReference type="GO" id="GO:0004222">
    <property type="term" value="F:metalloendopeptidase activity"/>
    <property type="evidence" value="ECO:0007669"/>
    <property type="project" value="InterPro"/>
</dbReference>
<sequence>MNGNDNGDEWRRIGGIIGRTVCASATVIALLLGASGCGVEIPQSVRDMPQSAKDWGTELDDKAGEVKDSVSQWWNDHVNGLFGDDGSSDGNGITDWLNGLLGGDPDAGTADANGRSGDSNGSDDSGSSDAGGSINGQSASPNSGQSQRSQQFGGIQTPMPSGYSYMLFSEGNDQPALAISCEPIRYAFSGSVSENERAMVKQALDTITSVNGLRFQEVQQVGDGSFQSNGALPTHTEFRFEFLTAAQYPDFDMNRTQRTLGKAQPRGISRNNEAPIIYYADIKLNEDYFRTGGDGAQGGQPVAVEVIEHETAHALGLDHSDSPGSFMNPVADSTPQLTDTDRQALKALVRDCTIR</sequence>
<dbReference type="GO" id="GO:0031012">
    <property type="term" value="C:extracellular matrix"/>
    <property type="evidence" value="ECO:0007669"/>
    <property type="project" value="InterPro"/>
</dbReference>
<dbReference type="AlphaFoldDB" id="A0A229VX52"/>
<proteinExistence type="predicted"/>
<keyword evidence="2" id="KW-0479">Metal-binding</keyword>
<evidence type="ECO:0000256" key="4">
    <source>
        <dbReference type="ARBA" id="ARBA00022833"/>
    </source>
</evidence>
<dbReference type="InterPro" id="IPR021190">
    <property type="entry name" value="Pept_M10A"/>
</dbReference>
<dbReference type="SMART" id="SM00235">
    <property type="entry name" value="ZnMc"/>
    <property type="match status" value="1"/>
</dbReference>
<dbReference type="SUPFAM" id="SSF55486">
    <property type="entry name" value="Metalloproteases ('zincins'), catalytic domain"/>
    <property type="match status" value="1"/>
</dbReference>